<sequence>MVYRCFGVGGGQVTAVKTGTFRVGSTTVTVPASHVLGNGVFVAIHLGMGGLACDGTQQLPGSYQLTGGGPLVTAVKTGTFRVGSTTVTVPASHVLGNGVFVAIHLGMGGLACDGTQQLPGSYQLTGGGPLVS</sequence>
<dbReference type="AlphaFoldDB" id="A0A835SE04"/>
<dbReference type="EMBL" id="JAEHOD010000117">
    <property type="protein sequence ID" value="KAG2425229.1"/>
    <property type="molecule type" value="Genomic_DNA"/>
</dbReference>
<keyword evidence="2" id="KW-1185">Reference proteome</keyword>
<proteinExistence type="predicted"/>
<gene>
    <name evidence="1" type="ORF">HYH02_015056</name>
</gene>
<reference evidence="1" key="1">
    <citation type="journal article" date="2020" name="bioRxiv">
        <title>Comparative genomics of Chlamydomonas.</title>
        <authorList>
            <person name="Craig R.J."/>
            <person name="Hasan A.R."/>
            <person name="Ness R.W."/>
            <person name="Keightley P.D."/>
        </authorList>
    </citation>
    <scope>NUCLEOTIDE SEQUENCE</scope>
    <source>
        <strain evidence="1">CCAP 11/173</strain>
    </source>
</reference>
<comment type="caution">
    <text evidence="1">The sequence shown here is derived from an EMBL/GenBank/DDBJ whole genome shotgun (WGS) entry which is preliminary data.</text>
</comment>
<protein>
    <submittedName>
        <fullName evidence="1">Uncharacterized protein</fullName>
    </submittedName>
</protein>
<evidence type="ECO:0000313" key="1">
    <source>
        <dbReference type="EMBL" id="KAG2425229.1"/>
    </source>
</evidence>
<evidence type="ECO:0000313" key="2">
    <source>
        <dbReference type="Proteomes" id="UP000613740"/>
    </source>
</evidence>
<name>A0A835SE04_9CHLO</name>
<organism evidence="1 2">
    <name type="scientific">Chlamydomonas schloesseri</name>
    <dbReference type="NCBI Taxonomy" id="2026947"/>
    <lineage>
        <taxon>Eukaryota</taxon>
        <taxon>Viridiplantae</taxon>
        <taxon>Chlorophyta</taxon>
        <taxon>core chlorophytes</taxon>
        <taxon>Chlorophyceae</taxon>
        <taxon>CS clade</taxon>
        <taxon>Chlamydomonadales</taxon>
        <taxon>Chlamydomonadaceae</taxon>
        <taxon>Chlamydomonas</taxon>
    </lineage>
</organism>
<dbReference type="Proteomes" id="UP000613740">
    <property type="component" value="Unassembled WGS sequence"/>
</dbReference>
<accession>A0A835SE04</accession>